<evidence type="ECO:0000259" key="11">
    <source>
        <dbReference type="Pfam" id="PF00999"/>
    </source>
</evidence>
<evidence type="ECO:0000256" key="6">
    <source>
        <dbReference type="ARBA" id="ARBA00022989"/>
    </source>
</evidence>
<dbReference type="Pfam" id="PF23259">
    <property type="entry name" value="CHX17_C"/>
    <property type="match status" value="1"/>
</dbReference>
<keyword evidence="15" id="KW-1185">Reference proteome</keyword>
<evidence type="ECO:0000259" key="13">
    <source>
        <dbReference type="Pfam" id="PF23259"/>
    </source>
</evidence>
<keyword evidence="6 10" id="KW-1133">Transmembrane helix</keyword>
<evidence type="ECO:0000256" key="5">
    <source>
        <dbReference type="ARBA" id="ARBA00022958"/>
    </source>
</evidence>
<name>A0A9P1EL82_CUSEU</name>
<evidence type="ECO:0000259" key="12">
    <source>
        <dbReference type="Pfam" id="PF23256"/>
    </source>
</evidence>
<dbReference type="GO" id="GO:0006813">
    <property type="term" value="P:potassium ion transport"/>
    <property type="evidence" value="ECO:0007669"/>
    <property type="project" value="UniProtKB-KW"/>
</dbReference>
<evidence type="ECO:0000256" key="1">
    <source>
        <dbReference type="ARBA" id="ARBA00004141"/>
    </source>
</evidence>
<dbReference type="InterPro" id="IPR006153">
    <property type="entry name" value="Cation/H_exchanger_TM"/>
</dbReference>
<dbReference type="InterPro" id="IPR057290">
    <property type="entry name" value="CHX17_C"/>
</dbReference>
<keyword evidence="8 10" id="KW-0472">Membrane</keyword>
<dbReference type="Proteomes" id="UP001152484">
    <property type="component" value="Unassembled WGS sequence"/>
</dbReference>
<comment type="caution">
    <text evidence="14">The sequence shown here is derived from an EMBL/GenBank/DDBJ whole genome shotgun (WGS) entry which is preliminary data.</text>
</comment>
<dbReference type="GO" id="GO:0012505">
    <property type="term" value="C:endomembrane system"/>
    <property type="evidence" value="ECO:0007669"/>
    <property type="project" value="TreeGrafter"/>
</dbReference>
<comment type="subcellular location">
    <subcellularLocation>
        <location evidence="1">Membrane</location>
        <topology evidence="1">Multi-pass membrane protein</topology>
    </subcellularLocation>
</comment>
<evidence type="ECO:0000313" key="15">
    <source>
        <dbReference type="Proteomes" id="UP001152484"/>
    </source>
</evidence>
<feature type="transmembrane region" description="Helical" evidence="10">
    <location>
        <begin position="78"/>
        <end position="96"/>
    </location>
</feature>
<protein>
    <recommendedName>
        <fullName evidence="16">Cation/H+ exchanger domain-containing protein</fullName>
    </recommendedName>
</protein>
<dbReference type="InterPro" id="IPR057291">
    <property type="entry name" value="CHX17_2nd"/>
</dbReference>
<feature type="domain" description="Cation/H(+) antiporter central" evidence="12">
    <location>
        <begin position="492"/>
        <end position="620"/>
    </location>
</feature>
<sequence length="859" mass="93950">MSGSPPPPPPLMRPEFDVDRLSQAVLCFSETIYRSNGVWEGPDPLTPIIPLFLLQIMVAILFSRLLNLALKPFNQPPIVAEIISGILLGPSALGGIKSFRNMLFPNYNFEIIETMAHLALVLYAFMIGLQTDVKAVLRTGTKSKAVSLSGIMVPFLIGTSLYYSLPHDEKPGGFVFCGGALTVTGFSTLAIILEKQKVLQTDVGKVSLSASLVYDLSSWVLLALGLMTSGSSENIHWAIICSLAYMVFCVYYLRPLLAWMVRKTPEGQGYSEYYICSLLVGMMVSGIITDAIGTHPMIGAFIFGLLVPSQVLEAAVLDRLEDFVMGVLMPVFFVVCGLRTNIDVMASGVSVFTVIMAILFAFAAKTLGALFSTCFSGLSYKEAIAVGVLTNTKSTMAMVILEIGQVQEALSTQTYTVMVVSVLMMTIVVTPLTTMYRPSQNLVPYKRRTIAKAKQNEELRVLACIHGTNDIPPIIQLLESSNSTEKSPISAFGLQLVELVGRAPAMLVVHNSSRRGVCRNLSHEEVQTSQIISAFDNYELRSEGVTTQVLTARSAFPTMAEDICNLAREKRAAFIILPFHKQQSPEGDMEETNPAIQSVNEGVLVNAPCSVGILIDRGHSYSNVPARNIVMLYFGGPDDREALTLGQRMAEKSGVHLTVIRFMPGKDVPEMDPMGFSGYNRSFVSISIDADKDRESDELFLNNFKSATAEDKSVTYVEVVLNDEEEAINAIKAMDGRKYDLYMVGRGRGIASPLTAGLADWCDCPELGAIGDLLVTSEFESAFSVLVVQQYMKSFRSGEESVQSSDRMSQMMIDSNTSNNNNNINSNSTKVEEMALRRSASESESAFESFSSFNGRDHI</sequence>
<feature type="transmembrane region" description="Helical" evidence="10">
    <location>
        <begin position="116"/>
        <end position="133"/>
    </location>
</feature>
<dbReference type="EMBL" id="CAMAPE010000061">
    <property type="protein sequence ID" value="CAH9113519.1"/>
    <property type="molecule type" value="Genomic_DNA"/>
</dbReference>
<dbReference type="InterPro" id="IPR050794">
    <property type="entry name" value="CPA2_transporter"/>
</dbReference>
<dbReference type="GO" id="GO:0006885">
    <property type="term" value="P:regulation of pH"/>
    <property type="evidence" value="ECO:0007669"/>
    <property type="project" value="TreeGrafter"/>
</dbReference>
<evidence type="ECO:0000256" key="3">
    <source>
        <dbReference type="ARBA" id="ARBA00022538"/>
    </source>
</evidence>
<evidence type="ECO:0000256" key="8">
    <source>
        <dbReference type="ARBA" id="ARBA00023136"/>
    </source>
</evidence>
<dbReference type="Pfam" id="PF00999">
    <property type="entry name" value="Na_H_Exchanger"/>
    <property type="match status" value="1"/>
</dbReference>
<feature type="transmembrane region" description="Helical" evidence="10">
    <location>
        <begin position="323"/>
        <end position="342"/>
    </location>
</feature>
<dbReference type="AlphaFoldDB" id="A0A9P1EL82"/>
<dbReference type="PANTHER" id="PTHR32468">
    <property type="entry name" value="CATION/H + ANTIPORTER"/>
    <property type="match status" value="1"/>
</dbReference>
<accession>A0A9P1EL82</accession>
<feature type="transmembrane region" description="Helical" evidence="10">
    <location>
        <begin position="171"/>
        <end position="194"/>
    </location>
</feature>
<organism evidence="14 15">
    <name type="scientific">Cuscuta europaea</name>
    <name type="common">European dodder</name>
    <dbReference type="NCBI Taxonomy" id="41803"/>
    <lineage>
        <taxon>Eukaryota</taxon>
        <taxon>Viridiplantae</taxon>
        <taxon>Streptophyta</taxon>
        <taxon>Embryophyta</taxon>
        <taxon>Tracheophyta</taxon>
        <taxon>Spermatophyta</taxon>
        <taxon>Magnoliopsida</taxon>
        <taxon>eudicotyledons</taxon>
        <taxon>Gunneridae</taxon>
        <taxon>Pentapetalae</taxon>
        <taxon>asterids</taxon>
        <taxon>lamiids</taxon>
        <taxon>Solanales</taxon>
        <taxon>Convolvulaceae</taxon>
        <taxon>Cuscuteae</taxon>
        <taxon>Cuscuta</taxon>
        <taxon>Cuscuta subgen. Cuscuta</taxon>
    </lineage>
</organism>
<feature type="transmembrane region" description="Helical" evidence="10">
    <location>
        <begin position="145"/>
        <end position="165"/>
    </location>
</feature>
<keyword evidence="3" id="KW-0633">Potassium transport</keyword>
<dbReference type="Pfam" id="PF23256">
    <property type="entry name" value="CHX17_2nd"/>
    <property type="match status" value="1"/>
</dbReference>
<dbReference type="Gene3D" id="3.40.50.12370">
    <property type="match status" value="1"/>
</dbReference>
<dbReference type="Gene3D" id="1.20.1530.20">
    <property type="match status" value="1"/>
</dbReference>
<keyword evidence="7" id="KW-0406">Ion transport</keyword>
<keyword evidence="4 10" id="KW-0812">Transmembrane</keyword>
<dbReference type="GO" id="GO:0015297">
    <property type="term" value="F:antiporter activity"/>
    <property type="evidence" value="ECO:0007669"/>
    <property type="project" value="InterPro"/>
</dbReference>
<feature type="transmembrane region" description="Helical" evidence="10">
    <location>
        <begin position="48"/>
        <end position="66"/>
    </location>
</feature>
<feature type="domain" description="Cation/H(+) antiporter C-terminal" evidence="13">
    <location>
        <begin position="629"/>
        <end position="792"/>
    </location>
</feature>
<feature type="transmembrane region" description="Helical" evidence="10">
    <location>
        <begin position="298"/>
        <end position="316"/>
    </location>
</feature>
<evidence type="ECO:0000256" key="2">
    <source>
        <dbReference type="ARBA" id="ARBA00022448"/>
    </source>
</evidence>
<feature type="transmembrane region" description="Helical" evidence="10">
    <location>
        <begin position="206"/>
        <end position="229"/>
    </location>
</feature>
<evidence type="ECO:0000313" key="14">
    <source>
        <dbReference type="EMBL" id="CAH9113519.1"/>
    </source>
</evidence>
<evidence type="ECO:0000256" key="7">
    <source>
        <dbReference type="ARBA" id="ARBA00023065"/>
    </source>
</evidence>
<evidence type="ECO:0000256" key="4">
    <source>
        <dbReference type="ARBA" id="ARBA00022692"/>
    </source>
</evidence>
<dbReference type="PANTHER" id="PTHR32468:SF82">
    <property type="entry name" value="CATION_H(+) ANTIPORTER 15-LIKE"/>
    <property type="match status" value="1"/>
</dbReference>
<keyword evidence="5" id="KW-0630">Potassium</keyword>
<feature type="transmembrane region" description="Helical" evidence="10">
    <location>
        <begin position="235"/>
        <end position="253"/>
    </location>
</feature>
<proteinExistence type="inferred from homology"/>
<feature type="transmembrane region" description="Helical" evidence="10">
    <location>
        <begin position="348"/>
        <end position="371"/>
    </location>
</feature>
<dbReference type="GO" id="GO:0016020">
    <property type="term" value="C:membrane"/>
    <property type="evidence" value="ECO:0007669"/>
    <property type="project" value="UniProtKB-SubCell"/>
</dbReference>
<keyword evidence="2" id="KW-0813">Transport</keyword>
<feature type="transmembrane region" description="Helical" evidence="10">
    <location>
        <begin position="273"/>
        <end position="292"/>
    </location>
</feature>
<reference evidence="14" key="1">
    <citation type="submission" date="2022-07" db="EMBL/GenBank/DDBJ databases">
        <authorList>
            <person name="Macas J."/>
            <person name="Novak P."/>
            <person name="Neumann P."/>
        </authorList>
    </citation>
    <scope>NUCLEOTIDE SEQUENCE</scope>
</reference>
<dbReference type="GO" id="GO:1902600">
    <property type="term" value="P:proton transmembrane transport"/>
    <property type="evidence" value="ECO:0007669"/>
    <property type="project" value="InterPro"/>
</dbReference>
<feature type="transmembrane region" description="Helical" evidence="10">
    <location>
        <begin position="415"/>
        <end position="436"/>
    </location>
</feature>
<evidence type="ECO:0000256" key="10">
    <source>
        <dbReference type="SAM" id="Phobius"/>
    </source>
</evidence>
<dbReference type="OrthoDB" id="1288932at2759"/>
<feature type="domain" description="Cation/H+ exchanger transmembrane" evidence="11">
    <location>
        <begin position="60"/>
        <end position="432"/>
    </location>
</feature>
<comment type="similarity">
    <text evidence="9">Belongs to the monovalent cation:proton antiporter 2 (CPA2) transporter (TC 2.A.37) family. CHX (TC 2.A.37.4) subfamily.</text>
</comment>
<evidence type="ECO:0000256" key="9">
    <source>
        <dbReference type="ARBA" id="ARBA00038341"/>
    </source>
</evidence>
<gene>
    <name evidence="14" type="ORF">CEURO_LOCUS20036</name>
</gene>
<dbReference type="InterPro" id="IPR038770">
    <property type="entry name" value="Na+/solute_symporter_sf"/>
</dbReference>
<evidence type="ECO:0008006" key="16">
    <source>
        <dbReference type="Google" id="ProtNLM"/>
    </source>
</evidence>